<dbReference type="Proteomes" id="UP001162501">
    <property type="component" value="Chromosome 33"/>
</dbReference>
<evidence type="ECO:0000313" key="2">
    <source>
        <dbReference type="Proteomes" id="UP001162501"/>
    </source>
</evidence>
<protein>
    <submittedName>
        <fullName evidence="1">Uncharacterized protein</fullName>
    </submittedName>
</protein>
<accession>A0AC59ZQR5</accession>
<name>A0AC59ZQR5_RANTA</name>
<dbReference type="EMBL" id="OX596117">
    <property type="protein sequence ID" value="CAN0486435.1"/>
    <property type="molecule type" value="Genomic_DNA"/>
</dbReference>
<gene>
    <name evidence="1" type="ORF">MRATA1EN22A_LOCUS21306</name>
</gene>
<proteinExistence type="predicted"/>
<reference evidence="1" key="2">
    <citation type="submission" date="2025-03" db="EMBL/GenBank/DDBJ databases">
        <authorList>
            <consortium name="ELIXIR-Norway"/>
            <consortium name="Elixir Norway"/>
        </authorList>
    </citation>
    <scope>NUCLEOTIDE SEQUENCE</scope>
</reference>
<evidence type="ECO:0000313" key="1">
    <source>
        <dbReference type="EMBL" id="CAN0486435.1"/>
    </source>
</evidence>
<reference evidence="1" key="1">
    <citation type="submission" date="2023-05" db="EMBL/GenBank/DDBJ databases">
        <authorList>
            <consortium name="ELIXIR-Norway"/>
        </authorList>
    </citation>
    <scope>NUCLEOTIDE SEQUENCE</scope>
</reference>
<sequence>MKRCRRRNYEFRQRPRDPAAVFPGADGSRSSGPRATGSGASSRQAARGGGGLVAARLPHLSPSGGGGGSEPWRDSERGGGPRASQVAGVASSVLFCTERGKMNSSSKEATFAVESESQEEENTMYPK</sequence>
<organism evidence="1 2">
    <name type="scientific">Rangifer tarandus platyrhynchus</name>
    <name type="common">Svalbard reindeer</name>
    <dbReference type="NCBI Taxonomy" id="3082113"/>
    <lineage>
        <taxon>Eukaryota</taxon>
        <taxon>Metazoa</taxon>
        <taxon>Chordata</taxon>
        <taxon>Craniata</taxon>
        <taxon>Vertebrata</taxon>
        <taxon>Euteleostomi</taxon>
        <taxon>Mammalia</taxon>
        <taxon>Eutheria</taxon>
        <taxon>Laurasiatheria</taxon>
        <taxon>Artiodactyla</taxon>
        <taxon>Ruminantia</taxon>
        <taxon>Pecora</taxon>
        <taxon>Cervidae</taxon>
        <taxon>Odocoileinae</taxon>
        <taxon>Rangifer</taxon>
    </lineage>
</organism>